<dbReference type="SUPFAM" id="SSF48208">
    <property type="entry name" value="Six-hairpin glycosidases"/>
    <property type="match status" value="1"/>
</dbReference>
<evidence type="ECO:0000256" key="1">
    <source>
        <dbReference type="SAM" id="MobiDB-lite"/>
    </source>
</evidence>
<organism evidence="3 4">
    <name type="scientific">Agromyces cerinus subsp. cerinus</name>
    <dbReference type="NCBI Taxonomy" id="232089"/>
    <lineage>
        <taxon>Bacteria</taxon>
        <taxon>Bacillati</taxon>
        <taxon>Actinomycetota</taxon>
        <taxon>Actinomycetes</taxon>
        <taxon>Micrococcales</taxon>
        <taxon>Microbacteriaceae</taxon>
        <taxon>Agromyces</taxon>
    </lineage>
</organism>
<dbReference type="InterPro" id="IPR053169">
    <property type="entry name" value="MUG_Protein"/>
</dbReference>
<gene>
    <name evidence="3" type="ORF">SAMN05443544_0864</name>
</gene>
<feature type="chain" id="PRO_5012816953" evidence="2">
    <location>
        <begin position="31"/>
        <end position="379"/>
    </location>
</feature>
<feature type="region of interest" description="Disordered" evidence="1">
    <location>
        <begin position="29"/>
        <end position="49"/>
    </location>
</feature>
<name>A0A1N6DY02_9MICO</name>
<dbReference type="Pfam" id="PF03663">
    <property type="entry name" value="Glyco_hydro_76"/>
    <property type="match status" value="1"/>
</dbReference>
<sequence length="379" mass="41332">MRHMQSTWKVIIGAAAGALMIGTTTISAQAAPPDGAHRPPQVQAQSDSSRHHAAASVAALVDFYNPGNGRFDPGPSWWQTGNSLQVVLDFEQRANDTSYLPLVEEAVTKLRAPQDWWPQGGGEFRTDSTDDTGWYALAMVRLYELTGKTEYLDIAKLDEAYMRDYWDDRCGGGIVWDIPSNSYKNAISNSLYLKLTASLHNAIPGDTFYLSRAVEEWEWFKASGMINSEHLVNDGLRDDCTSNGGTTWTYNQGSLIGGLVELAEATGDRSLLTEARAIADATLSSPALAPGGVLTEPCEPTRCNTDQSAFKGIFARNLAELDDVLPGHPYKKWLKNQAELAYSVDRNAANQFGLSWGGPFDRADIGRQDSGTSLMVAAL</sequence>
<dbReference type="Gene3D" id="1.50.10.20">
    <property type="match status" value="1"/>
</dbReference>
<dbReference type="GO" id="GO:0016787">
    <property type="term" value="F:hydrolase activity"/>
    <property type="evidence" value="ECO:0007669"/>
    <property type="project" value="UniProtKB-KW"/>
</dbReference>
<reference evidence="4" key="1">
    <citation type="submission" date="2016-11" db="EMBL/GenBank/DDBJ databases">
        <authorList>
            <person name="Varghese N."/>
            <person name="Submissions S."/>
        </authorList>
    </citation>
    <scope>NUCLEOTIDE SEQUENCE [LARGE SCALE GENOMIC DNA]</scope>
    <source>
        <strain evidence="4">DSM 8595</strain>
    </source>
</reference>
<dbReference type="Proteomes" id="UP000184699">
    <property type="component" value="Unassembled WGS sequence"/>
</dbReference>
<dbReference type="InterPro" id="IPR008928">
    <property type="entry name" value="6-hairpin_glycosidase_sf"/>
</dbReference>
<evidence type="ECO:0000256" key="2">
    <source>
        <dbReference type="SAM" id="SignalP"/>
    </source>
</evidence>
<dbReference type="PANTHER" id="PTHR47791">
    <property type="entry name" value="MEIOTICALLY UP-REGULATED GENE 191 PROTEIN"/>
    <property type="match status" value="1"/>
</dbReference>
<dbReference type="AlphaFoldDB" id="A0A1N6DY02"/>
<evidence type="ECO:0000313" key="4">
    <source>
        <dbReference type="Proteomes" id="UP000184699"/>
    </source>
</evidence>
<dbReference type="GO" id="GO:0005975">
    <property type="term" value="P:carbohydrate metabolic process"/>
    <property type="evidence" value="ECO:0007669"/>
    <property type="project" value="InterPro"/>
</dbReference>
<dbReference type="InterPro" id="IPR005198">
    <property type="entry name" value="Glyco_hydro_76"/>
</dbReference>
<protein>
    <submittedName>
        <fullName evidence="3">Glycosyl hydrolase family 76</fullName>
    </submittedName>
</protein>
<proteinExistence type="predicted"/>
<dbReference type="STRING" id="232089.SAMN05443544_0864"/>
<keyword evidence="4" id="KW-1185">Reference proteome</keyword>
<accession>A0A1N6DY02</accession>
<evidence type="ECO:0000313" key="3">
    <source>
        <dbReference type="EMBL" id="SIN75594.1"/>
    </source>
</evidence>
<feature type="signal peptide" evidence="2">
    <location>
        <begin position="1"/>
        <end position="30"/>
    </location>
</feature>
<keyword evidence="3" id="KW-0378">Hydrolase</keyword>
<dbReference type="EMBL" id="FSRJ01000001">
    <property type="protein sequence ID" value="SIN75594.1"/>
    <property type="molecule type" value="Genomic_DNA"/>
</dbReference>
<dbReference type="PANTHER" id="PTHR47791:SF3">
    <property type="entry name" value="MEIOTICALLY UP-REGULATED GENE 191 PROTEIN"/>
    <property type="match status" value="1"/>
</dbReference>
<keyword evidence="2" id="KW-0732">Signal</keyword>